<dbReference type="EnsemblPlants" id="TuG1812G0300005343.01.T01">
    <property type="protein sequence ID" value="TuG1812G0300005343.01.T01"/>
    <property type="gene ID" value="TuG1812G0300005343.01"/>
</dbReference>
<dbReference type="Gramene" id="TuG1812G0300005343.01.T01">
    <property type="protein sequence ID" value="TuG1812G0300005343.01.T01"/>
    <property type="gene ID" value="TuG1812G0300005343.01"/>
</dbReference>
<name>A0A8R7PZG2_TRIUA</name>
<organism evidence="3 4">
    <name type="scientific">Triticum urartu</name>
    <name type="common">Red wild einkorn</name>
    <name type="synonym">Crithodium urartu</name>
    <dbReference type="NCBI Taxonomy" id="4572"/>
    <lineage>
        <taxon>Eukaryota</taxon>
        <taxon>Viridiplantae</taxon>
        <taxon>Streptophyta</taxon>
        <taxon>Embryophyta</taxon>
        <taxon>Tracheophyta</taxon>
        <taxon>Spermatophyta</taxon>
        <taxon>Magnoliopsida</taxon>
        <taxon>Liliopsida</taxon>
        <taxon>Poales</taxon>
        <taxon>Poaceae</taxon>
        <taxon>BOP clade</taxon>
        <taxon>Pooideae</taxon>
        <taxon>Triticodae</taxon>
        <taxon>Triticeae</taxon>
        <taxon>Triticinae</taxon>
        <taxon>Triticum</taxon>
    </lineage>
</organism>
<evidence type="ECO:0000313" key="4">
    <source>
        <dbReference type="Proteomes" id="UP000015106"/>
    </source>
</evidence>
<dbReference type="PANTHER" id="PTHR33165">
    <property type="entry name" value="F-BOX DOMAIN CONTAINING PROTEIN-LIKE-RELATED"/>
    <property type="match status" value="1"/>
</dbReference>
<dbReference type="Pfam" id="PF03478">
    <property type="entry name" value="Beta-prop_KIB1-4"/>
    <property type="match status" value="1"/>
</dbReference>
<evidence type="ECO:0000259" key="2">
    <source>
        <dbReference type="Pfam" id="PF03478"/>
    </source>
</evidence>
<dbReference type="Gramene" id="TuG1812S0000521800.01.T01">
    <property type="protein sequence ID" value="TuG1812S0000521800.01.T01"/>
    <property type="gene ID" value="TuG1812S0000521800.01"/>
</dbReference>
<dbReference type="PANTHER" id="PTHR33165:SF35">
    <property type="entry name" value="DUF295 DOMAIN-CONTAINING PROTEIN"/>
    <property type="match status" value="1"/>
</dbReference>
<evidence type="ECO:0000256" key="1">
    <source>
        <dbReference type="SAM" id="MobiDB-lite"/>
    </source>
</evidence>
<feature type="compositionally biased region" description="Low complexity" evidence="1">
    <location>
        <begin position="77"/>
        <end position="86"/>
    </location>
</feature>
<feature type="region of interest" description="Disordered" evidence="1">
    <location>
        <begin position="73"/>
        <end position="94"/>
    </location>
</feature>
<accession>A0A8R7PZG2</accession>
<dbReference type="InterPro" id="IPR005174">
    <property type="entry name" value="KIB1-4_b-propeller"/>
</dbReference>
<dbReference type="Proteomes" id="UP000015106">
    <property type="component" value="Chromosome 3"/>
</dbReference>
<reference evidence="4" key="1">
    <citation type="journal article" date="2013" name="Nature">
        <title>Draft genome of the wheat A-genome progenitor Triticum urartu.</title>
        <authorList>
            <person name="Ling H.Q."/>
            <person name="Zhao S."/>
            <person name="Liu D."/>
            <person name="Wang J."/>
            <person name="Sun H."/>
            <person name="Zhang C."/>
            <person name="Fan H."/>
            <person name="Li D."/>
            <person name="Dong L."/>
            <person name="Tao Y."/>
            <person name="Gao C."/>
            <person name="Wu H."/>
            <person name="Li Y."/>
            <person name="Cui Y."/>
            <person name="Guo X."/>
            <person name="Zheng S."/>
            <person name="Wang B."/>
            <person name="Yu K."/>
            <person name="Liang Q."/>
            <person name="Yang W."/>
            <person name="Lou X."/>
            <person name="Chen J."/>
            <person name="Feng M."/>
            <person name="Jian J."/>
            <person name="Zhang X."/>
            <person name="Luo G."/>
            <person name="Jiang Y."/>
            <person name="Liu J."/>
            <person name="Wang Z."/>
            <person name="Sha Y."/>
            <person name="Zhang B."/>
            <person name="Wu H."/>
            <person name="Tang D."/>
            <person name="Shen Q."/>
            <person name="Xue P."/>
            <person name="Zou S."/>
            <person name="Wang X."/>
            <person name="Liu X."/>
            <person name="Wang F."/>
            <person name="Yang Y."/>
            <person name="An X."/>
            <person name="Dong Z."/>
            <person name="Zhang K."/>
            <person name="Zhang X."/>
            <person name="Luo M.C."/>
            <person name="Dvorak J."/>
            <person name="Tong Y."/>
            <person name="Wang J."/>
            <person name="Yang H."/>
            <person name="Li Z."/>
            <person name="Wang D."/>
            <person name="Zhang A."/>
            <person name="Wang J."/>
        </authorList>
    </citation>
    <scope>NUCLEOTIDE SEQUENCE</scope>
    <source>
        <strain evidence="4">cv. G1812</strain>
    </source>
</reference>
<protein>
    <recommendedName>
        <fullName evidence="2">KIB1-4 beta-propeller domain-containing protein</fullName>
    </recommendedName>
</protein>
<reference evidence="3" key="3">
    <citation type="submission" date="2022-06" db="UniProtKB">
        <authorList>
            <consortium name="EnsemblPlants"/>
        </authorList>
    </citation>
    <scope>IDENTIFICATION</scope>
</reference>
<sequence>MPFYLVESAGDLLVRSVDQTLKVFRVDVEHKLLEEVKSLGGRTLLLGQERCVSVDAAKLPSVDGDCIYMSDFENTPMSDSESASMSDSEDMSMSDSRDKMCVYNLRGDMVDIIYSKDFCARFQPCPGSLAVL</sequence>
<reference evidence="3" key="2">
    <citation type="submission" date="2018-03" db="EMBL/GenBank/DDBJ databases">
        <title>The Triticum urartu genome reveals the dynamic nature of wheat genome evolution.</title>
        <authorList>
            <person name="Ling H."/>
            <person name="Ma B."/>
            <person name="Shi X."/>
            <person name="Liu H."/>
            <person name="Dong L."/>
            <person name="Sun H."/>
            <person name="Cao Y."/>
            <person name="Gao Q."/>
            <person name="Zheng S."/>
            <person name="Li Y."/>
            <person name="Yu Y."/>
            <person name="Du H."/>
            <person name="Qi M."/>
            <person name="Li Y."/>
            <person name="Yu H."/>
            <person name="Cui Y."/>
            <person name="Wang N."/>
            <person name="Chen C."/>
            <person name="Wu H."/>
            <person name="Zhao Y."/>
            <person name="Zhang J."/>
            <person name="Li Y."/>
            <person name="Zhou W."/>
            <person name="Zhang B."/>
            <person name="Hu W."/>
            <person name="Eijk M."/>
            <person name="Tang J."/>
            <person name="Witsenboer H."/>
            <person name="Zhao S."/>
            <person name="Li Z."/>
            <person name="Zhang A."/>
            <person name="Wang D."/>
            <person name="Liang C."/>
        </authorList>
    </citation>
    <scope>NUCLEOTIDE SEQUENCE [LARGE SCALE GENOMIC DNA]</scope>
    <source>
        <strain evidence="3">cv. G1812</strain>
    </source>
</reference>
<keyword evidence="4" id="KW-1185">Reference proteome</keyword>
<evidence type="ECO:0000313" key="3">
    <source>
        <dbReference type="EnsemblPlants" id="TuG1812G0300005343.01.T01"/>
    </source>
</evidence>
<dbReference type="AlphaFoldDB" id="A0A8R7PZG2"/>
<dbReference type="EnsemblPlants" id="TuG1812S0000521800.01.T01">
    <property type="protein sequence ID" value="TuG1812S0000521800.01.T01"/>
    <property type="gene ID" value="TuG1812S0000521800.01"/>
</dbReference>
<proteinExistence type="predicted"/>
<feature type="domain" description="KIB1-4 beta-propeller" evidence="2">
    <location>
        <begin position="4"/>
        <end position="104"/>
    </location>
</feature>